<organism evidence="7 8">
    <name type="scientific">Lentinula aff. detonsa</name>
    <dbReference type="NCBI Taxonomy" id="2804958"/>
    <lineage>
        <taxon>Eukaryota</taxon>
        <taxon>Fungi</taxon>
        <taxon>Dikarya</taxon>
        <taxon>Basidiomycota</taxon>
        <taxon>Agaricomycotina</taxon>
        <taxon>Agaricomycetes</taxon>
        <taxon>Agaricomycetidae</taxon>
        <taxon>Agaricales</taxon>
        <taxon>Marasmiineae</taxon>
        <taxon>Omphalotaceae</taxon>
        <taxon>Lentinula</taxon>
    </lineage>
</organism>
<dbReference type="PANTHER" id="PTHR12265">
    <property type="entry name" value="TRANSMEMBRANE PROTEIN 53"/>
    <property type="match status" value="1"/>
</dbReference>
<evidence type="ECO:0000256" key="2">
    <source>
        <dbReference type="ARBA" id="ARBA00022692"/>
    </source>
</evidence>
<sequence>MSMAGVSNSQMSLSATLKRAGLAPIGKGIYLSNRTREASGSSSAASNPSKTPNIILVFGWMGANLPHIFKYTKVYQEMYPDATQIIVQSRPQFFWSSNRTRMNNLVPVAEVLEAHGCSGTKLEVAPASESDPPRILVHSFSNGGGIQMYTLGKLLRARSKSSSDFCGHKPRMSAMIIDSCPANATLRGALRAFTASLPKNSPLRIPLIIFIILIYSFNSFKHRIFGVQPIFERLKRGLLRQGPEGGILPWMTEKTPRMYVCSKQDELVPFEEIEEHVKEAKARGLNASIEIYDDTPHVAHARRYPERYWGAVKDLWAAAVQS</sequence>
<keyword evidence="5" id="KW-0539">Nucleus</keyword>
<dbReference type="SUPFAM" id="SSF53474">
    <property type="entry name" value="alpha/beta-Hydrolases"/>
    <property type="match status" value="1"/>
</dbReference>
<evidence type="ECO:0000256" key="1">
    <source>
        <dbReference type="ARBA" id="ARBA00007387"/>
    </source>
</evidence>
<keyword evidence="8" id="KW-1185">Reference proteome</keyword>
<dbReference type="Gene3D" id="3.40.50.1820">
    <property type="entry name" value="alpha/beta hydrolase"/>
    <property type="match status" value="1"/>
</dbReference>
<comment type="subcellular location">
    <subcellularLocation>
        <location evidence="6">Nucleus outer membrane</location>
        <topology evidence="6">Single-pass membrane protein</topology>
    </subcellularLocation>
</comment>
<dbReference type="AlphaFoldDB" id="A0AA38KX80"/>
<evidence type="ECO:0000313" key="8">
    <source>
        <dbReference type="Proteomes" id="UP001163798"/>
    </source>
</evidence>
<evidence type="ECO:0000256" key="4">
    <source>
        <dbReference type="ARBA" id="ARBA00023136"/>
    </source>
</evidence>
<protein>
    <recommendedName>
        <fullName evidence="9">Indole-diterpene biosynthesis protein</fullName>
    </recommendedName>
</protein>
<dbReference type="PANTHER" id="PTHR12265:SF30">
    <property type="entry name" value="TRANSMEMBRANE PROTEIN 53"/>
    <property type="match status" value="1"/>
</dbReference>
<name>A0AA38KX80_9AGAR</name>
<evidence type="ECO:0000256" key="5">
    <source>
        <dbReference type="ARBA" id="ARBA00023242"/>
    </source>
</evidence>
<dbReference type="Pfam" id="PF05705">
    <property type="entry name" value="DUF829"/>
    <property type="match status" value="1"/>
</dbReference>
<comment type="caution">
    <text evidence="7">The sequence shown here is derived from an EMBL/GenBank/DDBJ whole genome shotgun (WGS) entry which is preliminary data.</text>
</comment>
<gene>
    <name evidence="7" type="ORF">GGU10DRAFT_288758</name>
</gene>
<evidence type="ECO:0000256" key="6">
    <source>
        <dbReference type="ARBA" id="ARBA00034303"/>
    </source>
</evidence>
<evidence type="ECO:0000256" key="3">
    <source>
        <dbReference type="ARBA" id="ARBA00022989"/>
    </source>
</evidence>
<evidence type="ECO:0000313" key="7">
    <source>
        <dbReference type="EMBL" id="KAJ3787167.1"/>
    </source>
</evidence>
<comment type="similarity">
    <text evidence="1">Belongs to the TMEM53 family.</text>
</comment>
<dbReference type="GO" id="GO:0005640">
    <property type="term" value="C:nuclear outer membrane"/>
    <property type="evidence" value="ECO:0007669"/>
    <property type="project" value="UniProtKB-SubCell"/>
</dbReference>
<reference evidence="7" key="1">
    <citation type="submission" date="2022-08" db="EMBL/GenBank/DDBJ databases">
        <authorList>
            <consortium name="DOE Joint Genome Institute"/>
            <person name="Min B."/>
            <person name="Riley R."/>
            <person name="Sierra-Patev S."/>
            <person name="Naranjo-Ortiz M."/>
            <person name="Looney B."/>
            <person name="Konkel Z."/>
            <person name="Slot J.C."/>
            <person name="Sakamoto Y."/>
            <person name="Steenwyk J.L."/>
            <person name="Rokas A."/>
            <person name="Carro J."/>
            <person name="Camarero S."/>
            <person name="Ferreira P."/>
            <person name="Molpeceres G."/>
            <person name="Ruiz-Duenas F.J."/>
            <person name="Serrano A."/>
            <person name="Henrissat B."/>
            <person name="Drula E."/>
            <person name="Hughes K.W."/>
            <person name="Mata J.L."/>
            <person name="Ishikawa N.K."/>
            <person name="Vargas-Isla R."/>
            <person name="Ushijima S."/>
            <person name="Smith C.A."/>
            <person name="Ahrendt S."/>
            <person name="Andreopoulos W."/>
            <person name="He G."/>
            <person name="Labutti K."/>
            <person name="Lipzen A."/>
            <person name="Ng V."/>
            <person name="Sandor L."/>
            <person name="Barry K."/>
            <person name="Martinez A.T."/>
            <person name="Xiao Y."/>
            <person name="Gibbons J.G."/>
            <person name="Terashima K."/>
            <person name="Hibbett D.S."/>
            <person name="Grigoriev I.V."/>
        </authorList>
    </citation>
    <scope>NUCLEOTIDE SEQUENCE</scope>
    <source>
        <strain evidence="7">TFB10291</strain>
    </source>
</reference>
<dbReference type="InterPro" id="IPR029058">
    <property type="entry name" value="AB_hydrolase_fold"/>
</dbReference>
<dbReference type="InterPro" id="IPR008547">
    <property type="entry name" value="DUF829_TMEM53"/>
</dbReference>
<proteinExistence type="inferred from homology"/>
<keyword evidence="3" id="KW-1133">Transmembrane helix</keyword>
<dbReference type="Proteomes" id="UP001163798">
    <property type="component" value="Unassembled WGS sequence"/>
</dbReference>
<dbReference type="EMBL" id="MU793297">
    <property type="protein sequence ID" value="KAJ3787167.1"/>
    <property type="molecule type" value="Genomic_DNA"/>
</dbReference>
<accession>A0AA38KX80</accession>
<keyword evidence="2" id="KW-0812">Transmembrane</keyword>
<keyword evidence="4" id="KW-0472">Membrane</keyword>
<evidence type="ECO:0008006" key="9">
    <source>
        <dbReference type="Google" id="ProtNLM"/>
    </source>
</evidence>